<organism evidence="14 15">
    <name type="scientific">Stegodyphus mimosarum</name>
    <name type="common">African social velvet spider</name>
    <dbReference type="NCBI Taxonomy" id="407821"/>
    <lineage>
        <taxon>Eukaryota</taxon>
        <taxon>Metazoa</taxon>
        <taxon>Ecdysozoa</taxon>
        <taxon>Arthropoda</taxon>
        <taxon>Chelicerata</taxon>
        <taxon>Arachnida</taxon>
        <taxon>Araneae</taxon>
        <taxon>Araneomorphae</taxon>
        <taxon>Entelegynae</taxon>
        <taxon>Eresoidea</taxon>
        <taxon>Eresidae</taxon>
        <taxon>Stegodyphus</taxon>
    </lineage>
</organism>
<dbReference type="GO" id="GO:0005044">
    <property type="term" value="F:scavenger receptor activity"/>
    <property type="evidence" value="ECO:0007669"/>
    <property type="project" value="TreeGrafter"/>
</dbReference>
<dbReference type="GO" id="GO:0005901">
    <property type="term" value="C:caveola"/>
    <property type="evidence" value="ECO:0007669"/>
    <property type="project" value="UniProtKB-SubCell"/>
</dbReference>
<dbReference type="PANTHER" id="PTHR11923:SF110">
    <property type="entry name" value="SCAVENGER RECEPTOR CLASS B MEMBER 1"/>
    <property type="match status" value="1"/>
</dbReference>
<gene>
    <name evidence="14" type="ORF">X975_24029</name>
</gene>
<evidence type="ECO:0000256" key="3">
    <source>
        <dbReference type="ARBA" id="ARBA00010532"/>
    </source>
</evidence>
<evidence type="ECO:0000256" key="2">
    <source>
        <dbReference type="ARBA" id="ARBA00004651"/>
    </source>
</evidence>
<keyword evidence="8" id="KW-1015">Disulfide bond</keyword>
<feature type="non-terminal residue" evidence="14">
    <location>
        <position position="495"/>
    </location>
</feature>
<feature type="transmembrane region" description="Helical" evidence="13">
    <location>
        <begin position="449"/>
        <end position="469"/>
    </location>
</feature>
<dbReference type="GO" id="GO:0005737">
    <property type="term" value="C:cytoplasm"/>
    <property type="evidence" value="ECO:0007669"/>
    <property type="project" value="TreeGrafter"/>
</dbReference>
<evidence type="ECO:0000256" key="12">
    <source>
        <dbReference type="ARBA" id="ARBA00042244"/>
    </source>
</evidence>
<dbReference type="STRING" id="407821.A0A087T704"/>
<dbReference type="AlphaFoldDB" id="A0A087T704"/>
<dbReference type="PANTHER" id="PTHR11923">
    <property type="entry name" value="SCAVENGER RECEPTOR CLASS B TYPE-1 SR-B1"/>
    <property type="match status" value="1"/>
</dbReference>
<evidence type="ECO:0000256" key="1">
    <source>
        <dbReference type="ARBA" id="ARBA00004189"/>
    </source>
</evidence>
<evidence type="ECO:0000256" key="8">
    <source>
        <dbReference type="ARBA" id="ARBA00023157"/>
    </source>
</evidence>
<keyword evidence="15" id="KW-1185">Reference proteome</keyword>
<protein>
    <recommendedName>
        <fullName evidence="11">Scavenger receptor class B member 1</fullName>
    </recommendedName>
    <alternativeName>
        <fullName evidence="12">SR-BI</fullName>
    </alternativeName>
</protein>
<evidence type="ECO:0000256" key="7">
    <source>
        <dbReference type="ARBA" id="ARBA00023136"/>
    </source>
</evidence>
<evidence type="ECO:0000256" key="6">
    <source>
        <dbReference type="ARBA" id="ARBA00022989"/>
    </source>
</evidence>
<sequence length="495" mass="56594">MFLGNVLMGLSAVTKTVLLATVGLLLALSGLCSYLLFPRILQWQVEENLILSPEAEPYEYWKVIPVPIYARFYFFNVTNAKEVVQNNAKPYLQELGPYTFRETREKINITWNDNGTVSYYQIKRWFFEPNLTTGSLDDLVTTVNVPLVTAVNQGLLSGDPFYFAAISEVLQHTKSPVFVEKTVRSLLFDGYEEDIFMTVKDMGIKIPYDKFGWFFGKNNSHDGVYTIFTGKSNVGKYGYVDKWNGNSLLKGRHYPCSIIDGTAGDMWPPFRNNKHQKLHLFVADICSTLHLSYLKEVEENEIESYRYWLDETAFDNGKYEKEHSCQCRDFCVPAGALDIQDCQHGSPALVSFPHFLYADLSYQEKVDGLKPDPKLHTFIIDLEPKLGIPVNVNAQLQINVAVPKCDEIKQLQFPKETIYYPVFWFSESASINLDTAEKLKFVTKMLPQYVTIGCFLSVICGGIILVLTLHRAIRQRRQKPKKEMVYTAVKVVNSK</sequence>
<dbReference type="InterPro" id="IPR002159">
    <property type="entry name" value="CD36_fam"/>
</dbReference>
<keyword evidence="5 13" id="KW-0812">Transmembrane</keyword>
<dbReference type="OMA" id="RCCGVTQ"/>
<dbReference type="PRINTS" id="PR01609">
    <property type="entry name" value="CD36FAMILY"/>
</dbReference>
<accession>A0A087T704</accession>
<reference evidence="14 15" key="1">
    <citation type="submission" date="2013-11" db="EMBL/GenBank/DDBJ databases">
        <title>Genome sequencing of Stegodyphus mimosarum.</title>
        <authorList>
            <person name="Bechsgaard J."/>
        </authorList>
    </citation>
    <scope>NUCLEOTIDE SEQUENCE [LARGE SCALE GENOMIC DNA]</scope>
</reference>
<dbReference type="OrthoDB" id="514335at2759"/>
<evidence type="ECO:0000313" key="15">
    <source>
        <dbReference type="Proteomes" id="UP000054359"/>
    </source>
</evidence>
<evidence type="ECO:0000256" key="13">
    <source>
        <dbReference type="SAM" id="Phobius"/>
    </source>
</evidence>
<keyword evidence="10" id="KW-0325">Glycoprotein</keyword>
<keyword evidence="9" id="KW-0675">Receptor</keyword>
<evidence type="ECO:0000256" key="9">
    <source>
        <dbReference type="ARBA" id="ARBA00023170"/>
    </source>
</evidence>
<dbReference type="Proteomes" id="UP000054359">
    <property type="component" value="Unassembled WGS sequence"/>
</dbReference>
<evidence type="ECO:0000256" key="5">
    <source>
        <dbReference type="ARBA" id="ARBA00022692"/>
    </source>
</evidence>
<dbReference type="Pfam" id="PF01130">
    <property type="entry name" value="CD36"/>
    <property type="match status" value="1"/>
</dbReference>
<comment type="subcellular location">
    <subcellularLocation>
        <location evidence="2">Cell membrane</location>
        <topology evidence="2">Multi-pass membrane protein</topology>
    </subcellularLocation>
    <subcellularLocation>
        <location evidence="1">Membrane</location>
        <location evidence="1">Caveola</location>
        <topology evidence="1">Multi-pass membrane protein</topology>
    </subcellularLocation>
</comment>
<dbReference type="EMBL" id="KK113720">
    <property type="protein sequence ID" value="KFM60893.1"/>
    <property type="molecule type" value="Genomic_DNA"/>
</dbReference>
<keyword evidence="7 13" id="KW-0472">Membrane</keyword>
<evidence type="ECO:0000313" key="14">
    <source>
        <dbReference type="EMBL" id="KFM60893.1"/>
    </source>
</evidence>
<comment type="similarity">
    <text evidence="3">Belongs to the CD36 family.</text>
</comment>
<keyword evidence="4" id="KW-1003">Cell membrane</keyword>
<proteinExistence type="inferred from homology"/>
<evidence type="ECO:0000256" key="11">
    <source>
        <dbReference type="ARBA" id="ARBA00040821"/>
    </source>
</evidence>
<evidence type="ECO:0000256" key="10">
    <source>
        <dbReference type="ARBA" id="ARBA00023180"/>
    </source>
</evidence>
<name>A0A087T704_STEMI</name>
<keyword evidence="6 13" id="KW-1133">Transmembrane helix</keyword>
<evidence type="ECO:0000256" key="4">
    <source>
        <dbReference type="ARBA" id="ARBA00022475"/>
    </source>
</evidence>